<evidence type="ECO:0000259" key="18">
    <source>
        <dbReference type="Pfam" id="PF02516"/>
    </source>
</evidence>
<dbReference type="Pfam" id="PF18079">
    <property type="entry name" value="AglB_L1"/>
    <property type="match status" value="1"/>
</dbReference>
<keyword evidence="9 17" id="KW-0812">Transmembrane</keyword>
<dbReference type="InterPro" id="IPR003674">
    <property type="entry name" value="Oligo_trans_STT3"/>
</dbReference>
<dbReference type="EMBL" id="CP003117">
    <property type="protein sequence ID" value="AET64459.1"/>
    <property type="molecule type" value="Genomic_DNA"/>
</dbReference>
<feature type="transmembrane region" description="Helical" evidence="17">
    <location>
        <begin position="136"/>
        <end position="156"/>
    </location>
</feature>
<feature type="transmembrane region" description="Helical" evidence="17">
    <location>
        <begin position="168"/>
        <end position="185"/>
    </location>
</feature>
<dbReference type="UniPathway" id="UPA00378"/>
<protein>
    <recommendedName>
        <fullName evidence="6">dolichyl-phosphooligosaccharide-protein glycotransferase</fullName>
        <ecNumber evidence="6">2.4.99.21</ecNumber>
    </recommendedName>
    <alternativeName>
        <fullName evidence="15">Oligosaccharyl transferase</fullName>
    </alternativeName>
</protein>
<accession>G7WMG4</accession>
<evidence type="ECO:0000313" key="21">
    <source>
        <dbReference type="EMBL" id="AET64459.1"/>
    </source>
</evidence>
<gene>
    <name evidence="21" type="ordered locus">Mhar_1091</name>
</gene>
<comment type="subcellular location">
    <subcellularLocation>
        <location evidence="3">Cell membrane</location>
        <topology evidence="3">Multi-pass membrane protein</topology>
    </subcellularLocation>
</comment>
<dbReference type="AlphaFoldDB" id="G7WMG4"/>
<comment type="pathway">
    <text evidence="4">Protein modification; protein glycosylation.</text>
</comment>
<proteinExistence type="inferred from homology"/>
<evidence type="ECO:0000256" key="2">
    <source>
        <dbReference type="ARBA" id="ARBA00001946"/>
    </source>
</evidence>
<dbReference type="Gene3D" id="3.40.50.12610">
    <property type="match status" value="1"/>
</dbReference>
<dbReference type="EC" id="2.4.99.21" evidence="6"/>
<dbReference type="PANTHER" id="PTHR13872:SF1">
    <property type="entry name" value="DOLICHYL-DIPHOSPHOOLIGOSACCHARIDE--PROTEIN GLYCOSYLTRANSFERASE SUBUNIT STT3B"/>
    <property type="match status" value="1"/>
</dbReference>
<feature type="transmembrane region" description="Helical" evidence="17">
    <location>
        <begin position="111"/>
        <end position="130"/>
    </location>
</feature>
<evidence type="ECO:0000256" key="7">
    <source>
        <dbReference type="ARBA" id="ARBA00022676"/>
    </source>
</evidence>
<reference evidence="21 22" key="1">
    <citation type="journal article" date="2012" name="PLoS ONE">
        <title>The genome characteristics and predicted function of methyl-group oxidation pathway in the obligate aceticlastic methanogens, Methanosaeta spp.</title>
        <authorList>
            <person name="Zhu J."/>
            <person name="Zheng H."/>
            <person name="Ai G."/>
            <person name="Zhang G."/>
            <person name="Liu D."/>
            <person name="Liu X."/>
            <person name="Dong X."/>
        </authorList>
    </citation>
    <scope>NUCLEOTIDE SEQUENCE [LARGE SCALE GENOMIC DNA]</scope>
    <source>
        <strain evidence="21 22">6Ac</strain>
    </source>
</reference>
<evidence type="ECO:0000256" key="17">
    <source>
        <dbReference type="SAM" id="Phobius"/>
    </source>
</evidence>
<evidence type="ECO:0000256" key="9">
    <source>
        <dbReference type="ARBA" id="ARBA00022692"/>
    </source>
</evidence>
<dbReference type="GO" id="GO:0046872">
    <property type="term" value="F:metal ion binding"/>
    <property type="evidence" value="ECO:0007669"/>
    <property type="project" value="UniProtKB-KW"/>
</dbReference>
<dbReference type="GO" id="GO:0005886">
    <property type="term" value="C:plasma membrane"/>
    <property type="evidence" value="ECO:0007669"/>
    <property type="project" value="UniProtKB-SubCell"/>
</dbReference>
<dbReference type="InterPro" id="IPR041154">
    <property type="entry name" value="AglB_P1"/>
</dbReference>
<evidence type="ECO:0000259" key="20">
    <source>
        <dbReference type="Pfam" id="PF22627"/>
    </source>
</evidence>
<evidence type="ECO:0000256" key="13">
    <source>
        <dbReference type="ARBA" id="ARBA00023136"/>
    </source>
</evidence>
<keyword evidence="13 17" id="KW-0472">Membrane</keyword>
<evidence type="ECO:0000259" key="19">
    <source>
        <dbReference type="Pfam" id="PF18079"/>
    </source>
</evidence>
<dbReference type="PANTHER" id="PTHR13872">
    <property type="entry name" value="DOLICHYL-DIPHOSPHOOLIGOSACCHARIDE--PROTEIN GLYCOSYLTRANSFERASE SUBUNIT"/>
    <property type="match status" value="1"/>
</dbReference>
<evidence type="ECO:0000256" key="12">
    <source>
        <dbReference type="ARBA" id="ARBA00022989"/>
    </source>
</evidence>
<comment type="catalytic activity">
    <reaction evidence="16">
        <text>an archaeal dolichyl phosphooligosaccharide + [protein]-L-asparagine = an archaeal dolichyl phosphate + a glycoprotein with the oligosaccharide chain attached by N-beta-D-glycosyl linkage to a protein L-asparagine.</text>
        <dbReference type="EC" id="2.4.99.21"/>
    </reaction>
</comment>
<dbReference type="KEGG" id="mhi:Mhar_1091"/>
<feature type="domain" description="Oligosaccharyl transferase STT3 N-terminal" evidence="18">
    <location>
        <begin position="48"/>
        <end position="261"/>
    </location>
</feature>
<dbReference type="Pfam" id="PF22627">
    <property type="entry name" value="AglB_core-like"/>
    <property type="match status" value="1"/>
</dbReference>
<sequence length="739" mass="81157">MNGDGDPFPSMERVRSYELLGVLAALILGLSLRLAPARNALAGGGVQFYGYDSFYHARRILYTAENFPHTLWFDSYLHHPLGHPITWPPLFDQMVAGAALLLGGSPGAVEAAAAAFPPLLGTSMILILYLLTKKLFGMRVALLSAFLLAIDSKHIARTLFGLPDHDPLELLLMLGVILLLAHALTDRDRWAWYGAAAGVMMAAVAYSWLGAPIYMIGVLIYATIQITLDLREGADVCETIAPLAAAFGAALLLILPFRNEAWLIPSFIGALGSLVALGVFYGLFLLFAARRLPWQAFVPTVAFLSYFGAILSSSTEEGRKVGSLLAEGIRYFFGSDLARVGVEETMPIFRVYEIASLPVLGLVFALAGLWILILRMREEGWRRDHLLFLLWALLSTALMISQARFLFLFSVIGSVLVSLLFFWGTERIGPSQLPLRADPGLARAGTAAFLLLLLLPAAVNLPAVARYQPEISGDWSDSLEWVGEKTPPTAGFDRPVEAAEYGILSWWDYGNWILYKSKRPVVANNFQAGAEDAARFFLAESEEEALAIAEARDVKYIITDQKMLYGKLPAIARWIGEDPAGYVQITADPEAVVYAHTPKFLRTLLARLHLRDSSDLGHFRLVYESETLRGLKIPVSEVKVFERVAGAKIAGTTPYDEPVGVILELTSNQGRRFQYFASATPVDGRYEIVVPYSTEGREGVHSIGPYLVGPLKDVPGGDSREVEVREAEVLEGMTIEVNF</sequence>
<dbReference type="STRING" id="1110509.Mhar_1091"/>
<comment type="cofactor">
    <cofactor evidence="1">
        <name>Mn(2+)</name>
        <dbReference type="ChEBI" id="CHEBI:29035"/>
    </cofactor>
</comment>
<dbReference type="Proteomes" id="UP000005877">
    <property type="component" value="Chromosome"/>
</dbReference>
<organism evidence="21 22">
    <name type="scientific">Methanothrix harundinacea (strain 6Ac)</name>
    <name type="common">Methanosaeta harundinacea</name>
    <dbReference type="NCBI Taxonomy" id="1110509"/>
    <lineage>
        <taxon>Archaea</taxon>
        <taxon>Methanobacteriati</taxon>
        <taxon>Methanobacteriota</taxon>
        <taxon>Stenosarchaea group</taxon>
        <taxon>Methanomicrobia</taxon>
        <taxon>Methanotrichales</taxon>
        <taxon>Methanotrichaceae</taxon>
        <taxon>Methanothrix</taxon>
    </lineage>
</organism>
<feature type="transmembrane region" description="Helical" evidence="17">
    <location>
        <begin position="444"/>
        <end position="465"/>
    </location>
</feature>
<keyword evidence="10" id="KW-0479">Metal-binding</keyword>
<feature type="transmembrane region" description="Helical" evidence="17">
    <location>
        <begin position="354"/>
        <end position="373"/>
    </location>
</feature>
<keyword evidence="8 21" id="KW-0808">Transferase</keyword>
<evidence type="ECO:0000256" key="11">
    <source>
        <dbReference type="ARBA" id="ARBA00022842"/>
    </source>
</evidence>
<evidence type="ECO:0000256" key="3">
    <source>
        <dbReference type="ARBA" id="ARBA00004651"/>
    </source>
</evidence>
<evidence type="ECO:0000313" key="22">
    <source>
        <dbReference type="Proteomes" id="UP000005877"/>
    </source>
</evidence>
<dbReference type="PATRIC" id="fig|1110509.7.peg.1213"/>
<feature type="transmembrane region" description="Helical" evidence="17">
    <location>
        <begin position="191"/>
        <end position="224"/>
    </location>
</feature>
<dbReference type="Pfam" id="PF02516">
    <property type="entry name" value="STT3"/>
    <property type="match status" value="1"/>
</dbReference>
<evidence type="ECO:0000256" key="10">
    <source>
        <dbReference type="ARBA" id="ARBA00022723"/>
    </source>
</evidence>
<feature type="transmembrane region" description="Helical" evidence="17">
    <location>
        <begin position="406"/>
        <end position="423"/>
    </location>
</feature>
<comment type="similarity">
    <text evidence="5">Belongs to the STT3 family.</text>
</comment>
<evidence type="ECO:0000256" key="8">
    <source>
        <dbReference type="ARBA" id="ARBA00022679"/>
    </source>
</evidence>
<evidence type="ECO:0000256" key="4">
    <source>
        <dbReference type="ARBA" id="ARBA00004922"/>
    </source>
</evidence>
<name>G7WMG4_METH6</name>
<feature type="domain" description="Archaeal glycosylation protein B peripheral" evidence="19">
    <location>
        <begin position="646"/>
        <end position="735"/>
    </location>
</feature>
<evidence type="ECO:0000256" key="6">
    <source>
        <dbReference type="ARBA" id="ARBA00012602"/>
    </source>
</evidence>
<dbReference type="HOGENOM" id="CLU_008803_0_0_2"/>
<evidence type="ECO:0000256" key="16">
    <source>
        <dbReference type="ARBA" id="ARBA00034066"/>
    </source>
</evidence>
<dbReference type="InterPro" id="IPR054479">
    <property type="entry name" value="AglB-like_core"/>
</dbReference>
<feature type="transmembrane region" description="Helical" evidence="17">
    <location>
        <begin position="263"/>
        <end position="289"/>
    </location>
</feature>
<evidence type="ECO:0000256" key="5">
    <source>
        <dbReference type="ARBA" id="ARBA00010810"/>
    </source>
</evidence>
<feature type="domain" description="AglB-like core" evidence="20">
    <location>
        <begin position="474"/>
        <end position="563"/>
    </location>
</feature>
<evidence type="ECO:0000256" key="14">
    <source>
        <dbReference type="ARBA" id="ARBA00023211"/>
    </source>
</evidence>
<keyword evidence="7" id="KW-0328">Glycosyltransferase</keyword>
<keyword evidence="22" id="KW-1185">Reference proteome</keyword>
<keyword evidence="14" id="KW-0464">Manganese</keyword>
<dbReference type="GO" id="GO:0004576">
    <property type="term" value="F:oligosaccharyl transferase activity"/>
    <property type="evidence" value="ECO:0007669"/>
    <property type="project" value="InterPro"/>
</dbReference>
<evidence type="ECO:0000256" key="15">
    <source>
        <dbReference type="ARBA" id="ARBA00030679"/>
    </source>
</evidence>
<feature type="transmembrane region" description="Helical" evidence="17">
    <location>
        <begin position="236"/>
        <end position="257"/>
    </location>
</feature>
<keyword evidence="12 17" id="KW-1133">Transmembrane helix</keyword>
<evidence type="ECO:0000256" key="1">
    <source>
        <dbReference type="ARBA" id="ARBA00001936"/>
    </source>
</evidence>
<comment type="cofactor">
    <cofactor evidence="2">
        <name>Mg(2+)</name>
        <dbReference type="ChEBI" id="CHEBI:18420"/>
    </cofactor>
</comment>
<keyword evidence="11" id="KW-0460">Magnesium</keyword>
<dbReference type="InterPro" id="IPR048307">
    <property type="entry name" value="STT3_N"/>
</dbReference>
<dbReference type="Gene3D" id="2.60.40.3390">
    <property type="match status" value="1"/>
</dbReference>